<sequence>MQVGPRVAASARRVVAVATAVVVAGMVAAPLPAVGRESAGQPTPHLVEFELPSSKGAPNDVVAGADGTVWVSVFNDKQIVHVNRDGTVRSVVPLSGGPTSLASDWAGGVWATEFASNAIVHVDDSGLATEYPVPTPAAMPANIVEFRGYVYFTESNTQKLGRFHLATKTMVEYPLVGSVTPWDLRGDLATGSLYITDTGTGTVWKRSMDGADQGSFAAASGVSSFGHTVGFGDPVTHGYSDGQIDELDPAAGTRSTVVSGRTEIAGVVAGGGSPAEVWFVDRGTDSFVVVDDTGATQEFPLPGTGRGLSGLTMTDGRYLWSAERSTGKLARIDVVAAIVTDRLGGATRYETAVQVSTDAYPTGAAMAFVTSGETFADALSAGPVAGLNHAPLLLTPRAGLAPVVRDELVRLGPSRVIVVGGPVAVSEGAFDAIRAALPDASVERIGGADRYAVSSALIASSLVPRGSEKIYLATGRDFPDALSAAPRAVNDKTAVLLVDGKSDRLNAAQSAAIATQLTTKDGRPKIVGGPQAVSPELEASVRASYSTVQRFGGQDRFEVSTAINMGWTAGPPYIASGAGFADALTGGAVAGAQGRSIILSRQECLPPAALAMMITTQTRRATLLGGEAALAPAVKALTVCP</sequence>
<reference evidence="1" key="1">
    <citation type="submission" date="2022-08" db="EMBL/GenBank/DDBJ databases">
        <authorList>
            <person name="Deng Y."/>
            <person name="Han X.-F."/>
            <person name="Zhang Y.-Q."/>
        </authorList>
    </citation>
    <scope>NUCLEOTIDE SEQUENCE</scope>
    <source>
        <strain evidence="1">CPCC 205716</strain>
    </source>
</reference>
<dbReference type="PANTHER" id="PTHR30032">
    <property type="entry name" value="N-ACETYLMURAMOYL-L-ALANINE AMIDASE-RELATED"/>
    <property type="match status" value="1"/>
</dbReference>
<name>A0ABT2GHU8_9MICO</name>
<evidence type="ECO:0000313" key="2">
    <source>
        <dbReference type="Proteomes" id="UP001165580"/>
    </source>
</evidence>
<evidence type="ECO:0000313" key="1">
    <source>
        <dbReference type="EMBL" id="MCS5715797.1"/>
    </source>
</evidence>
<dbReference type="Gene3D" id="2.130.10.10">
    <property type="entry name" value="YVTN repeat-like/Quinoprotein amine dehydrogenase"/>
    <property type="match status" value="1"/>
</dbReference>
<dbReference type="Pfam" id="PF24684">
    <property type="entry name" value="Vgb_lyase"/>
    <property type="match status" value="1"/>
</dbReference>
<keyword evidence="2" id="KW-1185">Reference proteome</keyword>
<comment type="caution">
    <text evidence="1">The sequence shown here is derived from an EMBL/GenBank/DDBJ whole genome shotgun (WGS) entry which is preliminary data.</text>
</comment>
<dbReference type="EMBL" id="JANTEZ010000006">
    <property type="protein sequence ID" value="MCS5715797.1"/>
    <property type="molecule type" value="Genomic_DNA"/>
</dbReference>
<dbReference type="InterPro" id="IPR007253">
    <property type="entry name" value="Cell_wall-bd_2"/>
</dbReference>
<dbReference type="RefSeq" id="WP_259487308.1">
    <property type="nucleotide sequence ID" value="NZ_JANTEZ010000006.1"/>
</dbReference>
<gene>
    <name evidence="1" type="ORF">NVV95_14695</name>
</gene>
<dbReference type="Pfam" id="PF04122">
    <property type="entry name" value="CW_binding_2"/>
    <property type="match status" value="3"/>
</dbReference>
<dbReference type="InterPro" id="IPR051922">
    <property type="entry name" value="Bact_Sporulation_Assoc"/>
</dbReference>
<dbReference type="SUPFAM" id="SSF101898">
    <property type="entry name" value="NHL repeat"/>
    <property type="match status" value="1"/>
</dbReference>
<proteinExistence type="predicted"/>
<protein>
    <submittedName>
        <fullName evidence="1">Cell wall-binding repeat-containing protein</fullName>
    </submittedName>
</protein>
<accession>A0ABT2GHU8</accession>
<dbReference type="Proteomes" id="UP001165580">
    <property type="component" value="Unassembled WGS sequence"/>
</dbReference>
<dbReference type="SUPFAM" id="SSF63829">
    <property type="entry name" value="Calcium-dependent phosphotriesterase"/>
    <property type="match status" value="1"/>
</dbReference>
<dbReference type="PANTHER" id="PTHR30032:SF4">
    <property type="entry name" value="AMIDASE ENHANCER"/>
    <property type="match status" value="1"/>
</dbReference>
<dbReference type="InterPro" id="IPR015943">
    <property type="entry name" value="WD40/YVTN_repeat-like_dom_sf"/>
</dbReference>
<organism evidence="1 2">
    <name type="scientific">Herbiconiux gentiana</name>
    <dbReference type="NCBI Taxonomy" id="2970912"/>
    <lineage>
        <taxon>Bacteria</taxon>
        <taxon>Bacillati</taxon>
        <taxon>Actinomycetota</taxon>
        <taxon>Actinomycetes</taxon>
        <taxon>Micrococcales</taxon>
        <taxon>Microbacteriaceae</taxon>
        <taxon>Herbiconiux</taxon>
    </lineage>
</organism>